<keyword evidence="1" id="KW-0732">Signal</keyword>
<protein>
    <recommendedName>
        <fullName evidence="4">Secreted protein</fullName>
    </recommendedName>
</protein>
<dbReference type="RefSeq" id="XP_018290401.1">
    <property type="nucleotide sequence ID" value="XM_018441491.1"/>
</dbReference>
<evidence type="ECO:0000313" key="2">
    <source>
        <dbReference type="EMBL" id="OAD72361.1"/>
    </source>
</evidence>
<keyword evidence="3" id="KW-1185">Reference proteome</keyword>
<accession>A0A163ABG8</accession>
<gene>
    <name evidence="2" type="ORF">PHYBLDRAFT_65592</name>
</gene>
<dbReference type="InParanoid" id="A0A163ABG8"/>
<name>A0A163ABG8_PHYB8</name>
<feature type="chain" id="PRO_5007841473" description="Secreted protein" evidence="1">
    <location>
        <begin position="24"/>
        <end position="160"/>
    </location>
</feature>
<evidence type="ECO:0008006" key="4">
    <source>
        <dbReference type="Google" id="ProtNLM"/>
    </source>
</evidence>
<dbReference type="AlphaFoldDB" id="A0A163ABG8"/>
<proteinExistence type="predicted"/>
<dbReference type="Proteomes" id="UP000077315">
    <property type="component" value="Unassembled WGS sequence"/>
</dbReference>
<sequence>MLFQKTILASLFAVLAFASATSATPFGLSKRACDYSCPDNSCNDKCQAAAGGKAVAPICQDDKLTLYCSLAMGTISGYSTTNNFKNIETSDYVNFFGLVIPCKSWSNFIAEMGSIFRYYQKFVQIVTFDSFQQKYYSKSLGSLTLFNSVLQNCAIVVYNL</sequence>
<organism evidence="2 3">
    <name type="scientific">Phycomyces blakesleeanus (strain ATCC 8743b / DSM 1359 / FGSC 10004 / NBRC 33097 / NRRL 1555)</name>
    <dbReference type="NCBI Taxonomy" id="763407"/>
    <lineage>
        <taxon>Eukaryota</taxon>
        <taxon>Fungi</taxon>
        <taxon>Fungi incertae sedis</taxon>
        <taxon>Mucoromycota</taxon>
        <taxon>Mucoromycotina</taxon>
        <taxon>Mucoromycetes</taxon>
        <taxon>Mucorales</taxon>
        <taxon>Phycomycetaceae</taxon>
        <taxon>Phycomyces</taxon>
    </lineage>
</organism>
<evidence type="ECO:0000256" key="1">
    <source>
        <dbReference type="SAM" id="SignalP"/>
    </source>
</evidence>
<evidence type="ECO:0000313" key="3">
    <source>
        <dbReference type="Proteomes" id="UP000077315"/>
    </source>
</evidence>
<dbReference type="EMBL" id="KV440983">
    <property type="protein sequence ID" value="OAD72361.1"/>
    <property type="molecule type" value="Genomic_DNA"/>
</dbReference>
<reference evidence="3" key="1">
    <citation type="submission" date="2015-06" db="EMBL/GenBank/DDBJ databases">
        <title>Expansion of signal transduction pathways in fungi by whole-genome duplication.</title>
        <authorList>
            <consortium name="DOE Joint Genome Institute"/>
            <person name="Corrochano L.M."/>
            <person name="Kuo A."/>
            <person name="Marcet-Houben M."/>
            <person name="Polaino S."/>
            <person name="Salamov A."/>
            <person name="Villalobos J.M."/>
            <person name="Alvarez M.I."/>
            <person name="Avalos J."/>
            <person name="Benito E.P."/>
            <person name="Benoit I."/>
            <person name="Burger G."/>
            <person name="Camino L.P."/>
            <person name="Canovas D."/>
            <person name="Cerda-Olmedo E."/>
            <person name="Cheng J.-F."/>
            <person name="Dominguez A."/>
            <person name="Elias M."/>
            <person name="Eslava A.P."/>
            <person name="Glaser F."/>
            <person name="Grimwood J."/>
            <person name="Gutierrez G."/>
            <person name="Heitman J."/>
            <person name="Henrissat B."/>
            <person name="Iturriaga E.A."/>
            <person name="Lang B.F."/>
            <person name="Lavin J.L."/>
            <person name="Lee S."/>
            <person name="Li W."/>
            <person name="Lindquist E."/>
            <person name="Lopez-Garcia S."/>
            <person name="Luque E.M."/>
            <person name="Marcos A.T."/>
            <person name="Martin J."/>
            <person name="McCluskey K."/>
            <person name="Medina H.R."/>
            <person name="Miralles-Duran A."/>
            <person name="Miyazaki A."/>
            <person name="Munoz-Torres E."/>
            <person name="Oguiza J.A."/>
            <person name="Ohm R."/>
            <person name="Olmedo M."/>
            <person name="Orejas M."/>
            <person name="Ortiz-Castellanos L."/>
            <person name="Pisabarro A.G."/>
            <person name="Rodriguez-Romero J."/>
            <person name="Ruiz-Herrera J."/>
            <person name="Ruiz-Vazquez R."/>
            <person name="Sanz C."/>
            <person name="Schackwitz W."/>
            <person name="Schmutz J."/>
            <person name="Shahriari M."/>
            <person name="Shelest E."/>
            <person name="Silva-Franco F."/>
            <person name="Soanes D."/>
            <person name="Syed K."/>
            <person name="Tagua V.G."/>
            <person name="Talbot N.J."/>
            <person name="Thon M."/>
            <person name="De vries R.P."/>
            <person name="Wiebenga A."/>
            <person name="Yadav J.S."/>
            <person name="Braun E.L."/>
            <person name="Baker S."/>
            <person name="Garre V."/>
            <person name="Horwitz B."/>
            <person name="Torres-Martinez S."/>
            <person name="Idnurm A."/>
            <person name="Herrera-Estrella A."/>
            <person name="Gabaldon T."/>
            <person name="Grigoriev I.V."/>
        </authorList>
    </citation>
    <scope>NUCLEOTIDE SEQUENCE [LARGE SCALE GENOMIC DNA]</scope>
    <source>
        <strain evidence="3">NRRL 1555(-)</strain>
    </source>
</reference>
<dbReference type="VEuPathDB" id="FungiDB:PHYBLDRAFT_65592"/>
<feature type="signal peptide" evidence="1">
    <location>
        <begin position="1"/>
        <end position="23"/>
    </location>
</feature>
<dbReference type="GeneID" id="29002397"/>